<dbReference type="InterPro" id="IPR008928">
    <property type="entry name" value="6-hairpin_glycosidase_sf"/>
</dbReference>
<evidence type="ECO:0000256" key="3">
    <source>
        <dbReference type="ARBA" id="ARBA00023277"/>
    </source>
</evidence>
<dbReference type="Proteomes" id="UP000565724">
    <property type="component" value="Unassembled WGS sequence"/>
</dbReference>
<keyword evidence="3" id="KW-0119">Carbohydrate metabolism</keyword>
<gene>
    <name evidence="8" type="ORF">HP550_19510</name>
</gene>
<dbReference type="InterPro" id="IPR001701">
    <property type="entry name" value="Glyco_hydro_9"/>
</dbReference>
<dbReference type="SUPFAM" id="SSF81296">
    <property type="entry name" value="E set domains"/>
    <property type="match status" value="1"/>
</dbReference>
<dbReference type="InterPro" id="IPR004197">
    <property type="entry name" value="Cellulase_Ig-like"/>
</dbReference>
<dbReference type="InterPro" id="IPR012341">
    <property type="entry name" value="6hp_glycosidase-like_sf"/>
</dbReference>
<dbReference type="SUPFAM" id="SSF48208">
    <property type="entry name" value="Six-hairpin glycosidases"/>
    <property type="match status" value="1"/>
</dbReference>
<name>A0A7Y6A695_9CELL</name>
<dbReference type="Gene3D" id="2.60.40.10">
    <property type="entry name" value="Immunoglobulins"/>
    <property type="match status" value="1"/>
</dbReference>
<keyword evidence="4" id="KW-0326">Glycosidase</keyword>
<dbReference type="RefSeq" id="WP_175349315.1">
    <property type="nucleotide sequence ID" value="NZ_JABMCI010000070.1"/>
</dbReference>
<dbReference type="Pfam" id="PF00759">
    <property type="entry name" value="Glyco_hydro_9"/>
    <property type="match status" value="1"/>
</dbReference>
<evidence type="ECO:0000256" key="5">
    <source>
        <dbReference type="ARBA" id="ARBA00023326"/>
    </source>
</evidence>
<comment type="caution">
    <text evidence="8">The sequence shown here is derived from an EMBL/GenBank/DDBJ whole genome shotgun (WGS) entry which is preliminary data.</text>
</comment>
<protein>
    <submittedName>
        <fullName evidence="8">Glycosyl hydrolase family 5</fullName>
    </submittedName>
</protein>
<reference evidence="8 9" key="1">
    <citation type="submission" date="2020-05" db="EMBL/GenBank/DDBJ databases">
        <title>Genome Sequencing of Type Strains.</title>
        <authorList>
            <person name="Lemaire J.F."/>
            <person name="Inderbitzin P."/>
            <person name="Gregorio O.A."/>
            <person name="Collins S.B."/>
            <person name="Wespe N."/>
            <person name="Knight-Connoni V."/>
        </authorList>
    </citation>
    <scope>NUCLEOTIDE SEQUENCE [LARGE SCALE GENOMIC DNA]</scope>
    <source>
        <strain evidence="8 9">ATCC 25174</strain>
    </source>
</reference>
<dbReference type="Pfam" id="PF02927">
    <property type="entry name" value="CelD_N"/>
    <property type="match status" value="1"/>
</dbReference>
<dbReference type="CDD" id="cd02850">
    <property type="entry name" value="E_set_Cellulase_N"/>
    <property type="match status" value="1"/>
</dbReference>
<feature type="domain" description="Glycoside hydrolase family 9" evidence="6">
    <location>
        <begin position="110"/>
        <end position="555"/>
    </location>
</feature>
<accession>A0A7Y6A695</accession>
<evidence type="ECO:0000256" key="4">
    <source>
        <dbReference type="ARBA" id="ARBA00023295"/>
    </source>
</evidence>
<feature type="domain" description="Cellulase Ig-like" evidence="7">
    <location>
        <begin position="14"/>
        <end position="94"/>
    </location>
</feature>
<keyword evidence="2 8" id="KW-0378">Hydrolase</keyword>
<evidence type="ECO:0000256" key="2">
    <source>
        <dbReference type="ARBA" id="ARBA00022801"/>
    </source>
</evidence>
<evidence type="ECO:0000256" key="1">
    <source>
        <dbReference type="ARBA" id="ARBA00007072"/>
    </source>
</evidence>
<organism evidence="8 9">
    <name type="scientific">Cellulomonas humilata</name>
    <dbReference type="NCBI Taxonomy" id="144055"/>
    <lineage>
        <taxon>Bacteria</taxon>
        <taxon>Bacillati</taxon>
        <taxon>Actinomycetota</taxon>
        <taxon>Actinomycetes</taxon>
        <taxon>Micrococcales</taxon>
        <taxon>Cellulomonadaceae</taxon>
        <taxon>Cellulomonas</taxon>
    </lineage>
</organism>
<dbReference type="InterPro" id="IPR014756">
    <property type="entry name" value="Ig_E-set"/>
</dbReference>
<comment type="similarity">
    <text evidence="1">Belongs to the glycosyl hydrolase 9 (cellulase E) family.</text>
</comment>
<evidence type="ECO:0000259" key="6">
    <source>
        <dbReference type="Pfam" id="PF00759"/>
    </source>
</evidence>
<sequence>MSWPRWSVEDVLAQRPAVRVNQRGYVPGRPMGATLVSDAIDPVPFQVVRDDGLVALDGTSQPWPVRPEPTSGLPVHVLDLAGLPEGTFHVRTTDHVSHPFRVNARVHADLGADALRFFSLMRSGAPVDVPGYARPAGHPGDVAVPTWTGPDAERLYPGWHDDGTYDVSGGWYDAGDYGKYTTSGALAAWQLLGTLDVLPPDDPRADAVLAECRWQLDWLLRMQVPPGRPLAGLAFHRVHGTTWSPLPGWPHLDPTERVLHRPSTIAALHLAAVAAAGARHVRPTDPAYAARLLAAARSAYDAARRHPDLLPPDDHAQHGGGPYDDGDVGDDFYWAAAELWLATGERVYEEHVLDCSEHAADPFDAAGFDFHRVSAPARLDLALHGGRLEDHARVVGSLRRAADRLLDLQSRQPWGQPYAPADGWGWGSNGRILNNLVVLGVAHLVTGSTAYRDAVASGMDYLLGRNALGQSYVTGYGTDHSHHQRTRQFGHDLDPAMPPPPPGALAGGANSVPAPDFPYDPRLVGLAPQLCYLDEPTSEVTNDVCIRWNAPLVWVATFLDR</sequence>
<keyword evidence="9" id="KW-1185">Reference proteome</keyword>
<dbReference type="EMBL" id="JABMCI010000070">
    <property type="protein sequence ID" value="NUU19442.1"/>
    <property type="molecule type" value="Genomic_DNA"/>
</dbReference>
<keyword evidence="5" id="KW-0624">Polysaccharide degradation</keyword>
<evidence type="ECO:0000313" key="8">
    <source>
        <dbReference type="EMBL" id="NUU19442.1"/>
    </source>
</evidence>
<dbReference type="GO" id="GO:0000272">
    <property type="term" value="P:polysaccharide catabolic process"/>
    <property type="evidence" value="ECO:0007669"/>
    <property type="project" value="UniProtKB-KW"/>
</dbReference>
<dbReference type="AlphaFoldDB" id="A0A7Y6A695"/>
<evidence type="ECO:0000313" key="9">
    <source>
        <dbReference type="Proteomes" id="UP000565724"/>
    </source>
</evidence>
<dbReference type="InterPro" id="IPR013783">
    <property type="entry name" value="Ig-like_fold"/>
</dbReference>
<proteinExistence type="inferred from homology"/>
<evidence type="ECO:0000259" key="7">
    <source>
        <dbReference type="Pfam" id="PF02927"/>
    </source>
</evidence>
<dbReference type="PANTHER" id="PTHR22298">
    <property type="entry name" value="ENDO-1,4-BETA-GLUCANASE"/>
    <property type="match status" value="1"/>
</dbReference>
<dbReference type="GO" id="GO:0008810">
    <property type="term" value="F:cellulase activity"/>
    <property type="evidence" value="ECO:0007669"/>
    <property type="project" value="InterPro"/>
</dbReference>
<dbReference type="Gene3D" id="1.50.10.10">
    <property type="match status" value="1"/>
</dbReference>